<sequence length="55" mass="6454">FLMSILTAKLKDLKRELKVWNWQVFGELKLNITKASEKVLSRQERLTNEGFSDSL</sequence>
<evidence type="ECO:0000313" key="2">
    <source>
        <dbReference type="Proteomes" id="UP000237105"/>
    </source>
</evidence>
<feature type="non-terminal residue" evidence="1">
    <location>
        <position position="1"/>
    </location>
</feature>
<protein>
    <submittedName>
        <fullName evidence="1">Uncharacterized protein</fullName>
    </submittedName>
</protein>
<name>A0A2P5BNN8_PARAD</name>
<keyword evidence="2" id="KW-1185">Reference proteome</keyword>
<reference evidence="2" key="1">
    <citation type="submission" date="2016-06" db="EMBL/GenBank/DDBJ databases">
        <title>Parallel loss of symbiosis genes in relatives of nitrogen-fixing non-legume Parasponia.</title>
        <authorList>
            <person name="Van Velzen R."/>
            <person name="Holmer R."/>
            <person name="Bu F."/>
            <person name="Rutten L."/>
            <person name="Van Zeijl A."/>
            <person name="Liu W."/>
            <person name="Santuari L."/>
            <person name="Cao Q."/>
            <person name="Sharma T."/>
            <person name="Shen D."/>
            <person name="Roswanjaya Y."/>
            <person name="Wardhani T."/>
            <person name="Kalhor M.S."/>
            <person name="Jansen J."/>
            <person name="Van den Hoogen J."/>
            <person name="Gungor B."/>
            <person name="Hartog M."/>
            <person name="Hontelez J."/>
            <person name="Verver J."/>
            <person name="Yang W.-C."/>
            <person name="Schijlen E."/>
            <person name="Repin R."/>
            <person name="Schilthuizen M."/>
            <person name="Schranz E."/>
            <person name="Heidstra R."/>
            <person name="Miyata K."/>
            <person name="Fedorova E."/>
            <person name="Kohlen W."/>
            <person name="Bisseling T."/>
            <person name="Smit S."/>
            <person name="Geurts R."/>
        </authorList>
    </citation>
    <scope>NUCLEOTIDE SEQUENCE [LARGE SCALE GENOMIC DNA]</scope>
    <source>
        <strain evidence="2">cv. WU1-14</strain>
    </source>
</reference>
<accession>A0A2P5BNN8</accession>
<gene>
    <name evidence="1" type="ORF">PanWU01x14_223520</name>
</gene>
<organism evidence="1 2">
    <name type="scientific">Parasponia andersonii</name>
    <name type="common">Sponia andersonii</name>
    <dbReference type="NCBI Taxonomy" id="3476"/>
    <lineage>
        <taxon>Eukaryota</taxon>
        <taxon>Viridiplantae</taxon>
        <taxon>Streptophyta</taxon>
        <taxon>Embryophyta</taxon>
        <taxon>Tracheophyta</taxon>
        <taxon>Spermatophyta</taxon>
        <taxon>Magnoliopsida</taxon>
        <taxon>eudicotyledons</taxon>
        <taxon>Gunneridae</taxon>
        <taxon>Pentapetalae</taxon>
        <taxon>rosids</taxon>
        <taxon>fabids</taxon>
        <taxon>Rosales</taxon>
        <taxon>Cannabaceae</taxon>
        <taxon>Parasponia</taxon>
    </lineage>
</organism>
<comment type="caution">
    <text evidence="1">The sequence shown here is derived from an EMBL/GenBank/DDBJ whole genome shotgun (WGS) entry which is preliminary data.</text>
</comment>
<dbReference type="EMBL" id="JXTB01000246">
    <property type="protein sequence ID" value="PON50380.1"/>
    <property type="molecule type" value="Genomic_DNA"/>
</dbReference>
<dbReference type="Proteomes" id="UP000237105">
    <property type="component" value="Unassembled WGS sequence"/>
</dbReference>
<dbReference type="AlphaFoldDB" id="A0A2P5BNN8"/>
<proteinExistence type="predicted"/>
<evidence type="ECO:0000313" key="1">
    <source>
        <dbReference type="EMBL" id="PON50380.1"/>
    </source>
</evidence>